<dbReference type="EMBL" id="LRPC01000028">
    <property type="protein sequence ID" value="KYG73873.1"/>
    <property type="molecule type" value="Genomic_DNA"/>
</dbReference>
<gene>
    <name evidence="2" type="ORF">AWW68_14475</name>
</gene>
<evidence type="ECO:0000256" key="1">
    <source>
        <dbReference type="SAM" id="Phobius"/>
    </source>
</evidence>
<keyword evidence="1" id="KW-1133">Transmembrane helix</keyword>
<keyword evidence="3" id="KW-1185">Reference proteome</keyword>
<keyword evidence="1" id="KW-0812">Transmembrane</keyword>
<protein>
    <submittedName>
        <fullName evidence="2">Uncharacterized protein</fullName>
    </submittedName>
</protein>
<organism evidence="2 3">
    <name type="scientific">Roseivirga spongicola</name>
    <dbReference type="NCBI Taxonomy" id="333140"/>
    <lineage>
        <taxon>Bacteria</taxon>
        <taxon>Pseudomonadati</taxon>
        <taxon>Bacteroidota</taxon>
        <taxon>Cytophagia</taxon>
        <taxon>Cytophagales</taxon>
        <taxon>Roseivirgaceae</taxon>
        <taxon>Roseivirga</taxon>
    </lineage>
</organism>
<dbReference type="AlphaFoldDB" id="A0A150X5A1"/>
<keyword evidence="1" id="KW-0472">Membrane</keyword>
<name>A0A150X5A1_9BACT</name>
<evidence type="ECO:0000313" key="3">
    <source>
        <dbReference type="Proteomes" id="UP000075606"/>
    </source>
</evidence>
<feature type="transmembrane region" description="Helical" evidence="1">
    <location>
        <begin position="12"/>
        <end position="38"/>
    </location>
</feature>
<reference evidence="2 3" key="1">
    <citation type="submission" date="2016-01" db="EMBL/GenBank/DDBJ databases">
        <title>Genome sequencing of Roseivirga spongicola UST030701-084.</title>
        <authorList>
            <person name="Selvaratnam C."/>
            <person name="Thevarajoo S."/>
            <person name="Goh K.M."/>
            <person name="Ee R."/>
            <person name="Chan K.-G."/>
            <person name="Chong C.S."/>
        </authorList>
    </citation>
    <scope>NUCLEOTIDE SEQUENCE [LARGE SCALE GENOMIC DNA]</scope>
    <source>
        <strain evidence="2 3">UST030701-084</strain>
    </source>
</reference>
<dbReference type="STRING" id="333140.AWW68_14475"/>
<proteinExistence type="predicted"/>
<sequence length="80" mass="8803">MLEVYNVPKGTLTVAAFFGYPCLVPTGQGCSAVIMFLLSPLAQRVPSSIMPQRDIILVEQLAQAIVCAFRYKTNLTNLIR</sequence>
<accession>A0A150X5A1</accession>
<dbReference type="Proteomes" id="UP000075606">
    <property type="component" value="Unassembled WGS sequence"/>
</dbReference>
<comment type="caution">
    <text evidence="2">The sequence shown here is derived from an EMBL/GenBank/DDBJ whole genome shotgun (WGS) entry which is preliminary data.</text>
</comment>
<evidence type="ECO:0000313" key="2">
    <source>
        <dbReference type="EMBL" id="KYG73873.1"/>
    </source>
</evidence>